<dbReference type="GO" id="GO:0030036">
    <property type="term" value="P:actin cytoskeleton organization"/>
    <property type="evidence" value="ECO:0007669"/>
    <property type="project" value="TreeGrafter"/>
</dbReference>
<dbReference type="Pfam" id="PF00595">
    <property type="entry name" value="PDZ"/>
    <property type="match status" value="1"/>
</dbReference>
<dbReference type="InterPro" id="IPR050604">
    <property type="entry name" value="PDZ-LIM_domain"/>
</dbReference>
<keyword evidence="3" id="KW-0862">Zinc</keyword>
<dbReference type="Gene3D" id="2.30.42.10">
    <property type="match status" value="1"/>
</dbReference>
<feature type="compositionally biased region" description="Low complexity" evidence="4">
    <location>
        <begin position="196"/>
        <end position="214"/>
    </location>
</feature>
<dbReference type="PROSITE" id="PS50106">
    <property type="entry name" value="PDZ"/>
    <property type="match status" value="1"/>
</dbReference>
<protein>
    <submittedName>
        <fullName evidence="6">PDZ and LIM domain protein 7</fullName>
    </submittedName>
</protein>
<dbReference type="EMBL" id="CASHTH010003718">
    <property type="protein sequence ID" value="CAI8048263.1"/>
    <property type="molecule type" value="Genomic_DNA"/>
</dbReference>
<keyword evidence="2" id="KW-0963">Cytoplasm</keyword>
<dbReference type="PANTHER" id="PTHR24214:SF38">
    <property type="entry name" value="PDZ AND LIM DOMAIN PROTEIN ZASP-RELATED"/>
    <property type="match status" value="1"/>
</dbReference>
<feature type="region of interest" description="Disordered" evidence="4">
    <location>
        <begin position="90"/>
        <end position="243"/>
    </location>
</feature>
<dbReference type="GO" id="GO:0003779">
    <property type="term" value="F:actin binding"/>
    <property type="evidence" value="ECO:0007669"/>
    <property type="project" value="TreeGrafter"/>
</dbReference>
<gene>
    <name evidence="6" type="ORF">GBAR_LOCUS26636</name>
</gene>
<reference evidence="6" key="1">
    <citation type="submission" date="2023-03" db="EMBL/GenBank/DDBJ databases">
        <authorList>
            <person name="Steffen K."/>
            <person name="Cardenas P."/>
        </authorList>
    </citation>
    <scope>NUCLEOTIDE SEQUENCE</scope>
</reference>
<organism evidence="6 7">
    <name type="scientific">Geodia barretti</name>
    <name type="common">Barrett's horny sponge</name>
    <dbReference type="NCBI Taxonomy" id="519541"/>
    <lineage>
        <taxon>Eukaryota</taxon>
        <taxon>Metazoa</taxon>
        <taxon>Porifera</taxon>
        <taxon>Demospongiae</taxon>
        <taxon>Heteroscleromorpha</taxon>
        <taxon>Tetractinellida</taxon>
        <taxon>Astrophorina</taxon>
        <taxon>Geodiidae</taxon>
        <taxon>Geodia</taxon>
    </lineage>
</organism>
<dbReference type="SMART" id="SM00228">
    <property type="entry name" value="PDZ"/>
    <property type="match status" value="1"/>
</dbReference>
<feature type="domain" description="PDZ" evidence="5">
    <location>
        <begin position="3"/>
        <end position="87"/>
    </location>
</feature>
<dbReference type="GO" id="GO:0051371">
    <property type="term" value="F:muscle alpha-actinin binding"/>
    <property type="evidence" value="ECO:0007669"/>
    <property type="project" value="TreeGrafter"/>
</dbReference>
<dbReference type="GO" id="GO:0005912">
    <property type="term" value="C:adherens junction"/>
    <property type="evidence" value="ECO:0007669"/>
    <property type="project" value="TreeGrafter"/>
</dbReference>
<keyword evidence="3" id="KW-0479">Metal-binding</keyword>
<dbReference type="GO" id="GO:0001725">
    <property type="term" value="C:stress fiber"/>
    <property type="evidence" value="ECO:0007669"/>
    <property type="project" value="TreeGrafter"/>
</dbReference>
<feature type="compositionally biased region" description="Low complexity" evidence="4">
    <location>
        <begin position="99"/>
        <end position="125"/>
    </location>
</feature>
<dbReference type="FunFam" id="2.30.42.10:FF:000055">
    <property type="entry name" value="PDZ and LIM domain protein 3"/>
    <property type="match status" value="1"/>
</dbReference>
<feature type="compositionally biased region" description="Low complexity" evidence="4">
    <location>
        <begin position="132"/>
        <end position="146"/>
    </location>
</feature>
<dbReference type="PANTHER" id="PTHR24214">
    <property type="entry name" value="PDZ AND LIM DOMAIN PROTEIN ZASP"/>
    <property type="match status" value="1"/>
</dbReference>
<accession>A0AA35X7H1</accession>
<dbReference type="InterPro" id="IPR036034">
    <property type="entry name" value="PDZ_sf"/>
</dbReference>
<dbReference type="AlphaFoldDB" id="A0AA35X7H1"/>
<feature type="compositionally biased region" description="Polar residues" evidence="4">
    <location>
        <begin position="147"/>
        <end position="159"/>
    </location>
</feature>
<keyword evidence="3" id="KW-0440">LIM domain</keyword>
<evidence type="ECO:0000256" key="1">
    <source>
        <dbReference type="ARBA" id="ARBA00004496"/>
    </source>
</evidence>
<keyword evidence="7" id="KW-1185">Reference proteome</keyword>
<evidence type="ECO:0000256" key="3">
    <source>
        <dbReference type="ARBA" id="ARBA00023038"/>
    </source>
</evidence>
<evidence type="ECO:0000256" key="2">
    <source>
        <dbReference type="ARBA" id="ARBA00022490"/>
    </source>
</evidence>
<dbReference type="GO" id="GO:0005737">
    <property type="term" value="C:cytoplasm"/>
    <property type="evidence" value="ECO:0007669"/>
    <property type="project" value="UniProtKB-SubCell"/>
</dbReference>
<sequence>MDESSFSVVVEGGRPWGFTLQGGLEFRAPLRVGKVTPGGKAERSGLIPGDYITSINNTEVQGLKHLDAKQLIINSSSTLQLLCTKTPPVGLFSPPGNKPSPHFSFTSPRSPSPSSHPSRPRASSFTSPSAQPRPRTSSFTSPRSSTHIAPSPSSTSAKTLSLRRPPPPAAVATTPTRGKSDTLPSGRPRPPVNYRGDIGNSSSGVSSSISSAASSPPPHPEGGPLLVSPTRHPPPPAKTEPTRDQLANHVTAIPADTADATVISVNTADMIPNTAETALIPDDTTDTAMIPADTANTTVIPANTRVELDDIIPIISPTGSTAIADLKF</sequence>
<name>A0AA35X7H1_GEOBA</name>
<evidence type="ECO:0000313" key="6">
    <source>
        <dbReference type="EMBL" id="CAI8048263.1"/>
    </source>
</evidence>
<evidence type="ECO:0000313" key="7">
    <source>
        <dbReference type="Proteomes" id="UP001174909"/>
    </source>
</evidence>
<comment type="caution">
    <text evidence="6">The sequence shown here is derived from an EMBL/GenBank/DDBJ whole genome shotgun (WGS) entry which is preliminary data.</text>
</comment>
<evidence type="ECO:0000259" key="5">
    <source>
        <dbReference type="PROSITE" id="PS50106"/>
    </source>
</evidence>
<proteinExistence type="predicted"/>
<dbReference type="GO" id="GO:0031941">
    <property type="term" value="C:filamentous actin"/>
    <property type="evidence" value="ECO:0007669"/>
    <property type="project" value="TreeGrafter"/>
</dbReference>
<dbReference type="Proteomes" id="UP001174909">
    <property type="component" value="Unassembled WGS sequence"/>
</dbReference>
<dbReference type="InterPro" id="IPR001478">
    <property type="entry name" value="PDZ"/>
</dbReference>
<comment type="subcellular location">
    <subcellularLocation>
        <location evidence="1">Cytoplasm</location>
    </subcellularLocation>
</comment>
<dbReference type="SUPFAM" id="SSF50156">
    <property type="entry name" value="PDZ domain-like"/>
    <property type="match status" value="1"/>
</dbReference>
<evidence type="ECO:0000256" key="4">
    <source>
        <dbReference type="SAM" id="MobiDB-lite"/>
    </source>
</evidence>